<comment type="catalytic activity">
    <reaction evidence="1 5">
        <text>[protein]-peptidylproline (omega=180) = [protein]-peptidylproline (omega=0)</text>
        <dbReference type="Rhea" id="RHEA:16237"/>
        <dbReference type="Rhea" id="RHEA-COMP:10747"/>
        <dbReference type="Rhea" id="RHEA-COMP:10748"/>
        <dbReference type="ChEBI" id="CHEBI:83833"/>
        <dbReference type="ChEBI" id="CHEBI:83834"/>
        <dbReference type="EC" id="5.2.1.8"/>
    </reaction>
</comment>
<evidence type="ECO:0000256" key="5">
    <source>
        <dbReference type="RuleBase" id="RU363019"/>
    </source>
</evidence>
<dbReference type="InterPro" id="IPR002130">
    <property type="entry name" value="Cyclophilin-type_PPIase_dom"/>
</dbReference>
<sequence length="271" mass="29871">MASTIPRVSFNLRVNDGKRCRIRVEEEEIHQTKMSSEEEPTPAILRNLFELSIDSGSHITIEVADKESHPTKTKKQDQSKEARSPIQKEKLEHTIVNKAEVPFDCRGPRVFFDITIGGVKAGLIVMELYSDVVPMTVENFRALCTGEKGKAPNGKSLHYKGSSFHTVIPGRFCVGGDCTGGESIYGGKFIDENFKERHKGFGVLFMSNGGERDNNCSKFAISTNRDTGLDGKYVVFGRVVEGLDVVRAIENVGSPYGEVLKPVLIADCGQI</sequence>
<dbReference type="PROSITE" id="PS50072">
    <property type="entry name" value="CSA_PPIASE_2"/>
    <property type="match status" value="1"/>
</dbReference>
<evidence type="ECO:0000256" key="2">
    <source>
        <dbReference type="ARBA" id="ARBA00007365"/>
    </source>
</evidence>
<dbReference type="PANTHER" id="PTHR11071:SF561">
    <property type="entry name" value="PEPTIDYL-PROLYL CIS-TRANS ISOMERASE D-RELATED"/>
    <property type="match status" value="1"/>
</dbReference>
<feature type="domain" description="PPIase cyclophilin-type" evidence="7">
    <location>
        <begin position="111"/>
        <end position="270"/>
    </location>
</feature>
<dbReference type="PANTHER" id="PTHR11071">
    <property type="entry name" value="PEPTIDYL-PROLYL CIS-TRANS ISOMERASE"/>
    <property type="match status" value="1"/>
</dbReference>
<evidence type="ECO:0000256" key="1">
    <source>
        <dbReference type="ARBA" id="ARBA00000971"/>
    </source>
</evidence>
<keyword evidence="4 5" id="KW-0413">Isomerase</keyword>
<keyword evidence="9" id="KW-1185">Reference proteome</keyword>
<evidence type="ECO:0000256" key="6">
    <source>
        <dbReference type="SAM" id="MobiDB-lite"/>
    </source>
</evidence>
<proteinExistence type="inferred from homology"/>
<protein>
    <recommendedName>
        <fullName evidence="5">Peptidyl-prolyl cis-trans isomerase</fullName>
        <shortName evidence="5">PPIase</shortName>
        <ecNumber evidence="5">5.2.1.8</ecNumber>
    </recommendedName>
</protein>
<feature type="region of interest" description="Disordered" evidence="6">
    <location>
        <begin position="63"/>
        <end position="87"/>
    </location>
</feature>
<dbReference type="Pfam" id="PF00160">
    <property type="entry name" value="Pro_isomerase"/>
    <property type="match status" value="1"/>
</dbReference>
<accession>W1PTS8</accession>
<dbReference type="SUPFAM" id="SSF50891">
    <property type="entry name" value="Cyclophilin-like"/>
    <property type="match status" value="1"/>
</dbReference>
<evidence type="ECO:0000256" key="4">
    <source>
        <dbReference type="ARBA" id="ARBA00023235"/>
    </source>
</evidence>
<dbReference type="InterPro" id="IPR029000">
    <property type="entry name" value="Cyclophilin-like_dom_sf"/>
</dbReference>
<dbReference type="FunFam" id="2.40.100.10:FF:000025">
    <property type="entry name" value="Peptidyl-prolyl cis-trans isomerase CYP19-2"/>
    <property type="match status" value="1"/>
</dbReference>
<dbReference type="EC" id="5.2.1.8" evidence="5"/>
<evidence type="ECO:0000313" key="8">
    <source>
        <dbReference type="EMBL" id="ERN13447.1"/>
    </source>
</evidence>
<evidence type="ECO:0000256" key="3">
    <source>
        <dbReference type="ARBA" id="ARBA00023110"/>
    </source>
</evidence>
<dbReference type="GO" id="GO:0006457">
    <property type="term" value="P:protein folding"/>
    <property type="evidence" value="ECO:0000318"/>
    <property type="project" value="GO_Central"/>
</dbReference>
<dbReference type="GO" id="GO:0016018">
    <property type="term" value="F:cyclosporin A binding"/>
    <property type="evidence" value="ECO:0000318"/>
    <property type="project" value="GO_Central"/>
</dbReference>
<dbReference type="GO" id="GO:0003755">
    <property type="term" value="F:peptidyl-prolyl cis-trans isomerase activity"/>
    <property type="evidence" value="ECO:0000318"/>
    <property type="project" value="GO_Central"/>
</dbReference>
<reference evidence="9" key="1">
    <citation type="journal article" date="2013" name="Science">
        <title>The Amborella genome and the evolution of flowering plants.</title>
        <authorList>
            <consortium name="Amborella Genome Project"/>
        </authorList>
    </citation>
    <scope>NUCLEOTIDE SEQUENCE [LARGE SCALE GENOMIC DNA]</scope>
</reference>
<dbReference type="EMBL" id="KI392588">
    <property type="protein sequence ID" value="ERN13447.1"/>
    <property type="molecule type" value="Genomic_DNA"/>
</dbReference>
<dbReference type="AlphaFoldDB" id="W1PTS8"/>
<keyword evidence="3 5" id="KW-0697">Rotamase</keyword>
<organism evidence="8 9">
    <name type="scientific">Amborella trichopoda</name>
    <dbReference type="NCBI Taxonomy" id="13333"/>
    <lineage>
        <taxon>Eukaryota</taxon>
        <taxon>Viridiplantae</taxon>
        <taxon>Streptophyta</taxon>
        <taxon>Embryophyta</taxon>
        <taxon>Tracheophyta</taxon>
        <taxon>Spermatophyta</taxon>
        <taxon>Magnoliopsida</taxon>
        <taxon>Amborellales</taxon>
        <taxon>Amborellaceae</taxon>
        <taxon>Amborella</taxon>
    </lineage>
</organism>
<evidence type="ECO:0000313" key="9">
    <source>
        <dbReference type="Proteomes" id="UP000017836"/>
    </source>
</evidence>
<dbReference type="GO" id="GO:0005737">
    <property type="term" value="C:cytoplasm"/>
    <property type="evidence" value="ECO:0000318"/>
    <property type="project" value="GO_Central"/>
</dbReference>
<dbReference type="Gene3D" id="2.40.100.10">
    <property type="entry name" value="Cyclophilin-like"/>
    <property type="match status" value="1"/>
</dbReference>
<name>W1PTS8_AMBTC</name>
<dbReference type="PRINTS" id="PR00153">
    <property type="entry name" value="CSAPPISMRASE"/>
</dbReference>
<dbReference type="eggNOG" id="KOG0865">
    <property type="taxonomic scope" value="Eukaryota"/>
</dbReference>
<comment type="similarity">
    <text evidence="2 5">Belongs to the cyclophilin-type PPIase family.</text>
</comment>
<dbReference type="Gramene" id="ERN13447">
    <property type="protein sequence ID" value="ERN13447"/>
    <property type="gene ID" value="AMTR_s00041p00201710"/>
</dbReference>
<dbReference type="STRING" id="13333.W1PTS8"/>
<dbReference type="HOGENOM" id="CLU_012062_4_3_1"/>
<dbReference type="Proteomes" id="UP000017836">
    <property type="component" value="Unassembled WGS sequence"/>
</dbReference>
<gene>
    <name evidence="8" type="ORF">AMTR_s00041p00201710</name>
</gene>
<dbReference type="OrthoDB" id="1935956at2759"/>
<evidence type="ECO:0000259" key="7">
    <source>
        <dbReference type="PROSITE" id="PS50072"/>
    </source>
</evidence>
<comment type="function">
    <text evidence="5">PPIases accelerate the folding of proteins. It catalyzes the cis-trans isomerization of proline imidic peptide bonds in oligopeptides.</text>
</comment>